<dbReference type="EMBL" id="RYZZ01000037">
    <property type="protein sequence ID" value="RUQ25895.1"/>
    <property type="molecule type" value="Genomic_DNA"/>
</dbReference>
<dbReference type="PANTHER" id="PTHR43833">
    <property type="entry name" value="POTASSIUM CHANNEL PROTEIN 2-RELATED-RELATED"/>
    <property type="match status" value="1"/>
</dbReference>
<feature type="transmembrane region" description="Helical" evidence="2">
    <location>
        <begin position="49"/>
        <end position="66"/>
    </location>
</feature>
<dbReference type="Gene3D" id="3.40.50.720">
    <property type="entry name" value="NAD(P)-binding Rossmann-like Domain"/>
    <property type="match status" value="1"/>
</dbReference>
<sequence length="334" mass="37589">MLRVRYMGNFPRLPRLTRLLLLIIVVLCCFGMLIHLVEPETFGTVFDGIWWTIVTIATVGYGDFAPSTVAGKMIGIILILSGAGLVSSYFATIAAVAVSSEHLYMEGKKDFTRESHIIIVGWNERSKEIIREMKILEPIIPIVLIDDSLQKHPLPRENVHFIHGKATHDGVLSKANIKKAEKVLITADLRQDEFQADMFTILTLLAVKGAKADIFCLAEILTREQIANAFRAGADGIIETNRFASEVMVKSLLDKIVPEFNEEDAEEQDSKIRFRPIPILQEWQGLTFKELIPFLLDQNRLAVGIEREGQNVIQPPPDYRVHHGDSVLIIHTQD</sequence>
<keyword evidence="4" id="KW-0406">Ion transport</keyword>
<dbReference type="PANTHER" id="PTHR43833:SF9">
    <property type="entry name" value="POTASSIUM CHANNEL PROTEIN YUGO-RELATED"/>
    <property type="match status" value="1"/>
</dbReference>
<keyword evidence="4" id="KW-0407">Ion channel</keyword>
<dbReference type="Pfam" id="PF02254">
    <property type="entry name" value="TrkA_N"/>
    <property type="match status" value="1"/>
</dbReference>
<dbReference type="SUPFAM" id="SSF81324">
    <property type="entry name" value="Voltage-gated potassium channels"/>
    <property type="match status" value="1"/>
</dbReference>
<evidence type="ECO:0000259" key="3">
    <source>
        <dbReference type="PROSITE" id="PS51201"/>
    </source>
</evidence>
<dbReference type="InterPro" id="IPR050721">
    <property type="entry name" value="Trk_Ktr_HKT_K-transport"/>
</dbReference>
<dbReference type="PROSITE" id="PS51201">
    <property type="entry name" value="RCK_N"/>
    <property type="match status" value="1"/>
</dbReference>
<organism evidence="4 5">
    <name type="scientific">Peribacillus cavernae</name>
    <dbReference type="NCBI Taxonomy" id="1674310"/>
    <lineage>
        <taxon>Bacteria</taxon>
        <taxon>Bacillati</taxon>
        <taxon>Bacillota</taxon>
        <taxon>Bacilli</taxon>
        <taxon>Bacillales</taxon>
        <taxon>Bacillaceae</taxon>
        <taxon>Peribacillus</taxon>
    </lineage>
</organism>
<dbReference type="GO" id="GO:0034220">
    <property type="term" value="P:monoatomic ion transmembrane transport"/>
    <property type="evidence" value="ECO:0007669"/>
    <property type="project" value="UniProtKB-KW"/>
</dbReference>
<keyword evidence="2" id="KW-1133">Transmembrane helix</keyword>
<dbReference type="GO" id="GO:0006813">
    <property type="term" value="P:potassium ion transport"/>
    <property type="evidence" value="ECO:0007669"/>
    <property type="project" value="InterPro"/>
</dbReference>
<feature type="transmembrane region" description="Helical" evidence="2">
    <location>
        <begin position="73"/>
        <end position="98"/>
    </location>
</feature>
<evidence type="ECO:0000313" key="5">
    <source>
        <dbReference type="Proteomes" id="UP000267430"/>
    </source>
</evidence>
<dbReference type="Gene3D" id="1.10.287.70">
    <property type="match status" value="1"/>
</dbReference>
<dbReference type="SUPFAM" id="SSF51735">
    <property type="entry name" value="NAD(P)-binding Rossmann-fold domains"/>
    <property type="match status" value="1"/>
</dbReference>
<keyword evidence="5" id="KW-1185">Reference proteome</keyword>
<dbReference type="InterPro" id="IPR003148">
    <property type="entry name" value="RCK_N"/>
</dbReference>
<accession>A0A433HCR5</accession>
<name>A0A433HCR5_9BACI</name>
<comment type="caution">
    <text evidence="4">The sequence shown here is derived from an EMBL/GenBank/DDBJ whole genome shotgun (WGS) entry which is preliminary data.</text>
</comment>
<dbReference type="RefSeq" id="WP_126866749.1">
    <property type="nucleotide sequence ID" value="NZ_JAUSTX010000010.1"/>
</dbReference>
<dbReference type="Proteomes" id="UP000267430">
    <property type="component" value="Unassembled WGS sequence"/>
</dbReference>
<comment type="subcellular location">
    <subcellularLocation>
        <location evidence="1">Cell membrane</location>
        <topology evidence="1">Multi-pass membrane protein</topology>
    </subcellularLocation>
</comment>
<keyword evidence="2" id="KW-0812">Transmembrane</keyword>
<protein>
    <submittedName>
        <fullName evidence="4">Potassium channel protein</fullName>
    </submittedName>
</protein>
<dbReference type="InterPro" id="IPR036291">
    <property type="entry name" value="NAD(P)-bd_dom_sf"/>
</dbReference>
<dbReference type="InterPro" id="IPR036721">
    <property type="entry name" value="RCK_C_sf"/>
</dbReference>
<gene>
    <name evidence="4" type="ORF">ELQ35_18935</name>
</gene>
<evidence type="ECO:0000313" key="4">
    <source>
        <dbReference type="EMBL" id="RUQ25895.1"/>
    </source>
</evidence>
<dbReference type="OrthoDB" id="9785285at2"/>
<dbReference type="SUPFAM" id="SSF116726">
    <property type="entry name" value="TrkA C-terminal domain-like"/>
    <property type="match status" value="1"/>
</dbReference>
<keyword evidence="2" id="KW-0472">Membrane</keyword>
<evidence type="ECO:0000256" key="2">
    <source>
        <dbReference type="SAM" id="Phobius"/>
    </source>
</evidence>
<dbReference type="AlphaFoldDB" id="A0A433HCR5"/>
<reference evidence="4 5" key="1">
    <citation type="submission" date="2018-12" db="EMBL/GenBank/DDBJ databases">
        <title>Bacillus chawlae sp. nov., Bacillus glennii sp. nov., and Bacillus saganii sp. nov. Isolated from the Vehicle Assembly Building at Kennedy Space Center where the Viking Spacecraft were Assembled.</title>
        <authorList>
            <person name="Seuylemezian A."/>
            <person name="Vaishampayan P."/>
        </authorList>
    </citation>
    <scope>NUCLEOTIDE SEQUENCE [LARGE SCALE GENOMIC DNA]</scope>
    <source>
        <strain evidence="4 5">L5</strain>
    </source>
</reference>
<feature type="domain" description="RCK N-terminal" evidence="3">
    <location>
        <begin position="114"/>
        <end position="238"/>
    </location>
</feature>
<proteinExistence type="predicted"/>
<evidence type="ECO:0000256" key="1">
    <source>
        <dbReference type="ARBA" id="ARBA00004651"/>
    </source>
</evidence>
<dbReference type="GO" id="GO:0005886">
    <property type="term" value="C:plasma membrane"/>
    <property type="evidence" value="ECO:0007669"/>
    <property type="project" value="UniProtKB-SubCell"/>
</dbReference>
<dbReference type="Pfam" id="PF07885">
    <property type="entry name" value="Ion_trans_2"/>
    <property type="match status" value="1"/>
</dbReference>
<dbReference type="InterPro" id="IPR013099">
    <property type="entry name" value="K_chnl_dom"/>
</dbReference>
<keyword evidence="4" id="KW-0813">Transport</keyword>